<protein>
    <submittedName>
        <fullName evidence="1">Flagellar FlaF protein</fullName>
    </submittedName>
</protein>
<proteinExistence type="predicted"/>
<dbReference type="Proteomes" id="UP000000270">
    <property type="component" value="Chromosome"/>
</dbReference>
<dbReference type="NCBIfam" id="NF009434">
    <property type="entry name" value="PRK12793.1"/>
    <property type="match status" value="1"/>
</dbReference>
<dbReference type="AlphaFoldDB" id="A8IPM0"/>
<sequence>MYKFSYAEILEDSSTESRARERDAFDRALELLVSAESAGLDTPECRAAMLFLQRLWGLLIRDLTDANNELAPELRADLVSIGLWNIREADRVLEQSSSNFSGLININRTIRDGLQ</sequence>
<dbReference type="STRING" id="438753.AZC_0650"/>
<dbReference type="GO" id="GO:0044781">
    <property type="term" value="P:bacterial-type flagellum organization"/>
    <property type="evidence" value="ECO:0007669"/>
    <property type="project" value="InterPro"/>
</dbReference>
<keyword evidence="1" id="KW-0966">Cell projection</keyword>
<dbReference type="HOGENOM" id="CLU_141460_3_0_5"/>
<reference evidence="1 2" key="3">
    <citation type="journal article" date="2008" name="BMC Genomics">
        <title>The genome of the versatile nitrogen fixer Azorhizobium caulinodans ORS571.</title>
        <authorList>
            <person name="Lee KB."/>
            <person name="Backer P.D."/>
            <person name="Aono T."/>
            <person name="Liu CT."/>
            <person name="Suzuki S."/>
            <person name="Suzuki T."/>
            <person name="Kaneko T."/>
            <person name="Yamada M."/>
            <person name="Tabata S."/>
            <person name="Kupfer D.M."/>
            <person name="Najar F.Z."/>
            <person name="Wiley G.B."/>
            <person name="Roe B."/>
            <person name="Binnewies T.T."/>
            <person name="Ussery D.W."/>
            <person name="D'Haeze W."/>
            <person name="Herder J.D."/>
            <person name="Gevers D."/>
            <person name="Vereecke D."/>
            <person name="Holsters M."/>
            <person name="Oyaizu H."/>
        </authorList>
    </citation>
    <scope>NUCLEOTIDE SEQUENCE [LARGE SCALE GENOMIC DNA]</scope>
    <source>
        <strain evidence="2">ATCC 43989 / DSM 5975 / JCM 20966 / LMG 6465 / NBRC 14845 / NCIMB 13405 / ORS 571</strain>
    </source>
</reference>
<accession>A8IPM0</accession>
<reference evidence="2" key="2">
    <citation type="submission" date="2007-04" db="EMBL/GenBank/DDBJ databases">
        <title>Complete genome sequence of the nitrogen-fixing bacterium Azorhizobium caulinodans ORS571.</title>
        <authorList>
            <person name="Lee K.B."/>
            <person name="Backer P.D."/>
            <person name="Aono T."/>
            <person name="Liu C.T."/>
            <person name="Suzuki S."/>
            <person name="Suzuki T."/>
            <person name="Kaneko T."/>
            <person name="Yamada M."/>
            <person name="Tabata S."/>
            <person name="Kupfer D.M."/>
            <person name="Najar F.Z."/>
            <person name="Wiley G.B."/>
            <person name="Roe B."/>
            <person name="Binnewies T."/>
            <person name="Ussery D."/>
            <person name="Vereecke D."/>
            <person name="Gevers D."/>
            <person name="Holsters M."/>
            <person name="Oyaizu H."/>
        </authorList>
    </citation>
    <scope>NUCLEOTIDE SEQUENCE [LARGE SCALE GENOMIC DNA]</scope>
    <source>
        <strain evidence="2">ATCC 43989 / DSM 5975 / JCM 20966 / LMG 6465 / NBRC 14845 / NCIMB 13405 / ORS 571</strain>
    </source>
</reference>
<reference evidence="1 2" key="6">
    <citation type="journal article" date="2011" name="Appl. Environ. Microbiol.">
        <title>Involvement of the azorhizobial chromosome partition gene (parA) in the onset of bacteroid differentiation during Sesbania rostrata stem nodule development.</title>
        <authorList>
            <person name="Liu CT."/>
            <person name="Lee KB."/>
            <person name="Wang YS."/>
            <person name="Peng MH."/>
            <person name="Lee KT."/>
            <person name="Suzuki S."/>
            <person name="Suzuki T."/>
            <person name="Oyaizu H."/>
        </authorList>
    </citation>
    <scope>NUCLEOTIDE SEQUENCE [LARGE SCALE GENOMIC DNA]</scope>
    <source>
        <strain evidence="2">ATCC 43989 / DSM 5975 / JCM 20966 / LMG 6465 / NBRC 14845 / NCIMB 13405 / ORS 571</strain>
    </source>
</reference>
<reference evidence="1 2" key="4">
    <citation type="journal article" date="2009" name="Appl. Environ. Microbiol.">
        <title>Comparative genome-wide transcriptional profiling of Azorhizobium caulinodans ORS571 grown under free-living and symbiotic conditions.</title>
        <authorList>
            <person name="Tsukada S."/>
            <person name="Aono T."/>
            <person name="Akiba N."/>
            <person name="Lee KB."/>
            <person name="Liu CT."/>
            <person name="Toyazaki H."/>
            <person name="Oyaizu H."/>
        </authorList>
    </citation>
    <scope>NUCLEOTIDE SEQUENCE [LARGE SCALE GENOMIC DNA]</scope>
    <source>
        <strain evidence="2">ATCC 43989 / DSM 5975 / JCM 20966 / LMG 6465 / NBRC 14845 / NCIMB 13405 / ORS 571</strain>
    </source>
</reference>
<dbReference type="EMBL" id="AP009384">
    <property type="protein sequence ID" value="BAF86648.1"/>
    <property type="molecule type" value="Genomic_DNA"/>
</dbReference>
<organism evidence="1 2">
    <name type="scientific">Azorhizobium caulinodans (strain ATCC 43989 / DSM 5975 / JCM 20966 / LMG 6465 / NBRC 14845 / NCIMB 13405 / ORS 571)</name>
    <dbReference type="NCBI Taxonomy" id="438753"/>
    <lineage>
        <taxon>Bacteria</taxon>
        <taxon>Pseudomonadati</taxon>
        <taxon>Pseudomonadota</taxon>
        <taxon>Alphaproteobacteria</taxon>
        <taxon>Hyphomicrobiales</taxon>
        <taxon>Xanthobacteraceae</taxon>
        <taxon>Azorhizobium</taxon>
    </lineage>
</organism>
<dbReference type="eggNOG" id="COG5442">
    <property type="taxonomic scope" value="Bacteria"/>
</dbReference>
<evidence type="ECO:0000313" key="2">
    <source>
        <dbReference type="Proteomes" id="UP000000270"/>
    </source>
</evidence>
<keyword evidence="2" id="KW-1185">Reference proteome</keyword>
<dbReference type="InterPro" id="IPR010845">
    <property type="entry name" value="FlaF"/>
</dbReference>
<dbReference type="RefSeq" id="WP_012169181.1">
    <property type="nucleotide sequence ID" value="NC_009937.1"/>
</dbReference>
<gene>
    <name evidence="1" type="primary">flaF</name>
    <name evidence="1" type="ordered locus">AZC_0650</name>
</gene>
<reference evidence="1 2" key="5">
    <citation type="journal article" date="2010" name="Appl. Environ. Microbiol.">
        <title>phrR-like gene praR of Azorhizobium caulinodans ORS571 is essential for symbiosis with Sesbania rostrata and is involved in expression of reb genes.</title>
        <authorList>
            <person name="Akiba N."/>
            <person name="Aono T."/>
            <person name="Toyazaki H."/>
            <person name="Sato S."/>
            <person name="Oyaizu H."/>
        </authorList>
    </citation>
    <scope>NUCLEOTIDE SEQUENCE [LARGE SCALE GENOMIC DNA]</scope>
    <source>
        <strain evidence="2">ATCC 43989 / DSM 5975 / JCM 20966 / LMG 6465 / NBRC 14845 / NCIMB 13405 / ORS 571</strain>
    </source>
</reference>
<keyword evidence="1" id="KW-0969">Cilium</keyword>
<keyword evidence="1" id="KW-0282">Flagellum</keyword>
<dbReference type="Pfam" id="PF07309">
    <property type="entry name" value="FlaF"/>
    <property type="match status" value="1"/>
</dbReference>
<evidence type="ECO:0000313" key="1">
    <source>
        <dbReference type="EMBL" id="BAF86648.1"/>
    </source>
</evidence>
<reference evidence="1 2" key="1">
    <citation type="journal article" date="2007" name="Appl. Environ. Microbiol.">
        <title>Rhizobial factors required for stem nodule maturation and maintenance in Sesbania rostrata-Azorhizobium caulinodans ORS571 symbiosis.</title>
        <authorList>
            <person name="Suzuki S."/>
            <person name="Aono T."/>
            <person name="Lee KB."/>
            <person name="Suzuki T."/>
            <person name="Liu CT."/>
            <person name="Miwa H."/>
            <person name="Wakao S."/>
            <person name="Iki T."/>
            <person name="Oyaizu H."/>
        </authorList>
    </citation>
    <scope>NUCLEOTIDE SEQUENCE [LARGE SCALE GENOMIC DNA]</scope>
    <source>
        <strain evidence="2">ATCC 43989 / DSM 5975 / JCM 20966 / LMG 6465 / NBRC 14845 / NCIMB 13405 / ORS 571</strain>
    </source>
</reference>
<dbReference type="KEGG" id="azc:AZC_0650"/>
<name>A8IPM0_AZOC5</name>